<name>I0KCY8_9BACT</name>
<organism evidence="1 2">
    <name type="scientific">Fibrella aestuarina BUZ 2</name>
    <dbReference type="NCBI Taxonomy" id="1166018"/>
    <lineage>
        <taxon>Bacteria</taxon>
        <taxon>Pseudomonadati</taxon>
        <taxon>Bacteroidota</taxon>
        <taxon>Cytophagia</taxon>
        <taxon>Cytophagales</taxon>
        <taxon>Spirosomataceae</taxon>
        <taxon>Fibrella</taxon>
    </lineage>
</organism>
<proteinExistence type="predicted"/>
<gene>
    <name evidence="1" type="ORF">FAES_3990</name>
</gene>
<dbReference type="Proteomes" id="UP000011058">
    <property type="component" value="Chromosome"/>
</dbReference>
<sequence>MSAINASDVRVSVYTGTPTPVKKVVARQTDLSFNRGKAEIEVSSKQSGQWAEFLSGRKNAEVTFDAFVETNPVVGEVSEAVMDDIYDSPNAYKWAIESALSGTRSREFFAVMTKFDLKLQQENGAMYSITLRVTGQPTTTVVA</sequence>
<protein>
    <submittedName>
        <fullName evidence="1">Uncharacterized protein</fullName>
    </submittedName>
</protein>
<dbReference type="STRING" id="1166018.FAES_3990"/>
<dbReference type="Gene3D" id="4.10.410.40">
    <property type="match status" value="1"/>
</dbReference>
<dbReference type="KEGG" id="fae:FAES_3990"/>
<dbReference type="InterPro" id="IPR011855">
    <property type="entry name" value="Phgtail_TP901_1"/>
</dbReference>
<dbReference type="RefSeq" id="WP_015333090.1">
    <property type="nucleotide sequence ID" value="NC_020054.1"/>
</dbReference>
<dbReference type="EMBL" id="HE796683">
    <property type="protein sequence ID" value="CCH01991.1"/>
    <property type="molecule type" value="Genomic_DNA"/>
</dbReference>
<keyword evidence="2" id="KW-1185">Reference proteome</keyword>
<reference evidence="1 2" key="1">
    <citation type="journal article" date="2012" name="J. Bacteriol.">
        <title>Genome Sequence of Fibrella aestuarina BUZ 2T, a Filamentous Marine Bacterium.</title>
        <authorList>
            <person name="Filippini M."/>
            <person name="Qi W."/>
            <person name="Blom J."/>
            <person name="Goesmann A."/>
            <person name="Smits T.H."/>
            <person name="Bagheri H.C."/>
        </authorList>
    </citation>
    <scope>NUCLEOTIDE SEQUENCE [LARGE SCALE GENOMIC DNA]</scope>
    <source>
        <strain evidence="2">BUZ 2T</strain>
    </source>
</reference>
<dbReference type="eggNOG" id="COG5437">
    <property type="taxonomic scope" value="Bacteria"/>
</dbReference>
<evidence type="ECO:0000313" key="1">
    <source>
        <dbReference type="EMBL" id="CCH01991.1"/>
    </source>
</evidence>
<dbReference type="AlphaFoldDB" id="I0KCY8"/>
<dbReference type="Pfam" id="PF06199">
    <property type="entry name" value="Phage_tail_2"/>
    <property type="match status" value="1"/>
</dbReference>
<accession>I0KCY8</accession>
<evidence type="ECO:0000313" key="2">
    <source>
        <dbReference type="Proteomes" id="UP000011058"/>
    </source>
</evidence>
<dbReference type="HOGENOM" id="CLU_1803292_0_0_10"/>
<dbReference type="OrthoDB" id="7266971at2"/>